<accession>A0ABS5HQT6</accession>
<protein>
    <submittedName>
        <fullName evidence="1">Uncharacterized protein</fullName>
    </submittedName>
</protein>
<evidence type="ECO:0000313" key="2">
    <source>
        <dbReference type="Proteomes" id="UP001195941"/>
    </source>
</evidence>
<proteinExistence type="predicted"/>
<dbReference type="EMBL" id="JADMKU010000006">
    <property type="protein sequence ID" value="MBR9651176.1"/>
    <property type="molecule type" value="Genomic_DNA"/>
</dbReference>
<dbReference type="Proteomes" id="UP001195941">
    <property type="component" value="Unassembled WGS sequence"/>
</dbReference>
<dbReference type="RefSeq" id="WP_212700696.1">
    <property type="nucleotide sequence ID" value="NZ_JADMKU010000006.1"/>
</dbReference>
<comment type="caution">
    <text evidence="1">The sequence shown here is derived from an EMBL/GenBank/DDBJ whole genome shotgun (WGS) entry which is preliminary data.</text>
</comment>
<gene>
    <name evidence="1" type="ORF">IT775_08590</name>
</gene>
<evidence type="ECO:0000313" key="1">
    <source>
        <dbReference type="EMBL" id="MBR9651176.1"/>
    </source>
</evidence>
<reference evidence="1 2" key="1">
    <citation type="journal article" date="2021" name="Arch. Microbiol.">
        <title>Thalassobius aquimarinus sp. nov., isolated from the Sea of Japan seashore.</title>
        <authorList>
            <person name="Kurilenko V.V."/>
            <person name="Romanenko L.A."/>
            <person name="Chernysheva N.Y."/>
            <person name="Velansky P.V."/>
            <person name="Tekutyeva L.A."/>
            <person name="Isaeva M.P."/>
            <person name="Mikhailov V.V."/>
        </authorList>
    </citation>
    <scope>NUCLEOTIDE SEQUENCE [LARGE SCALE GENOMIC DNA]</scope>
    <source>
        <strain evidence="1 2">KMM 8518</strain>
    </source>
</reference>
<name>A0ABS5HQT6_9RHOB</name>
<organism evidence="1 2">
    <name type="scientific">Thalassovita aquimarina</name>
    <dbReference type="NCBI Taxonomy" id="2785917"/>
    <lineage>
        <taxon>Bacteria</taxon>
        <taxon>Pseudomonadati</taxon>
        <taxon>Pseudomonadota</taxon>
        <taxon>Alphaproteobacteria</taxon>
        <taxon>Rhodobacterales</taxon>
        <taxon>Roseobacteraceae</taxon>
        <taxon>Thalassovita</taxon>
    </lineage>
</organism>
<sequence length="110" mass="12399">MAVFSNFEKQVVDLLTEGSLSRGLRSRLNDEATRVDLRVSGTDYFLTVRHDDLPVERAVFDQPLLVGEADEILTGFIIFVENHELTIECHSWGGCDVPKGYRDLDVQITS</sequence>
<keyword evidence="2" id="KW-1185">Reference proteome</keyword>